<evidence type="ECO:0000256" key="1">
    <source>
        <dbReference type="SAM" id="MobiDB-lite"/>
    </source>
</evidence>
<comment type="caution">
    <text evidence="3">The sequence shown here is derived from an EMBL/GenBank/DDBJ whole genome shotgun (WGS) entry which is preliminary data.</text>
</comment>
<feature type="transmembrane region" description="Helical" evidence="2">
    <location>
        <begin position="98"/>
        <end position="118"/>
    </location>
</feature>
<gene>
    <name evidence="3" type="ORF">FVE85_1249</name>
</gene>
<reference evidence="4" key="1">
    <citation type="journal article" date="2019" name="Nat. Commun.">
        <title>Expansion of phycobilisome linker gene families in mesophilic red algae.</title>
        <authorList>
            <person name="Lee J."/>
            <person name="Kim D."/>
            <person name="Bhattacharya D."/>
            <person name="Yoon H.S."/>
        </authorList>
    </citation>
    <scope>NUCLEOTIDE SEQUENCE [LARGE SCALE GENOMIC DNA]</scope>
    <source>
        <strain evidence="4">CCMP 1328</strain>
    </source>
</reference>
<dbReference type="OrthoDB" id="276540at2759"/>
<dbReference type="PANTHER" id="PTHR37935:SF1">
    <property type="entry name" value="CHROMOSOME UNDETERMINED SCAFFOLD_14, WHOLE GENOME SHOTGUN SEQUENCE"/>
    <property type="match status" value="1"/>
</dbReference>
<accession>A0A5J4YIC6</accession>
<protein>
    <submittedName>
        <fullName evidence="3">Uncharacterized protein</fullName>
    </submittedName>
</protein>
<evidence type="ECO:0000313" key="4">
    <source>
        <dbReference type="Proteomes" id="UP000324585"/>
    </source>
</evidence>
<evidence type="ECO:0000256" key="2">
    <source>
        <dbReference type="SAM" id="Phobius"/>
    </source>
</evidence>
<sequence length="365" mass="40072">MRNACAQIEACRKSVVCAFEVRHVHRAIQRYAWQNEGARTLYSAGADTATSSHQSHVTHDTSSESSAAQSGHRGYIPYVTYQDLDHLLRKRGYGGYTFFQLFVGLSVASAAGVTIFWGRIKLWGAKESADVARQTLEDEELKRKAEDLAKQVANTLLSDETTFVAMQRLIMSVLTDPVSAASAKEFTTDLLTRLLEDESVKTHAAKFVADVLYWDVVRKASADLAVWVLERDYVIAKGQEYAGHVLQGDWTRQQGKEYLTWAAVEALKSEETRLWASDVAMHVLADQAVRDLAAEAMWNATKNGVLYGMWLKNSKATGGTLEPGGNAADVKVVTDDSSVMTSQETQSRAGANLNSGPNAAARDTL</sequence>
<keyword evidence="2" id="KW-1133">Transmembrane helix</keyword>
<feature type="region of interest" description="Disordered" evidence="1">
    <location>
        <begin position="340"/>
        <end position="365"/>
    </location>
</feature>
<dbReference type="EMBL" id="VRMN01000018">
    <property type="protein sequence ID" value="KAA8490802.1"/>
    <property type="molecule type" value="Genomic_DNA"/>
</dbReference>
<evidence type="ECO:0000313" key="3">
    <source>
        <dbReference type="EMBL" id="KAA8490802.1"/>
    </source>
</evidence>
<organism evidence="3 4">
    <name type="scientific">Porphyridium purpureum</name>
    <name type="common">Red alga</name>
    <name type="synonym">Porphyridium cruentum</name>
    <dbReference type="NCBI Taxonomy" id="35688"/>
    <lineage>
        <taxon>Eukaryota</taxon>
        <taxon>Rhodophyta</taxon>
        <taxon>Bangiophyceae</taxon>
        <taxon>Porphyridiales</taxon>
        <taxon>Porphyridiaceae</taxon>
        <taxon>Porphyridium</taxon>
    </lineage>
</organism>
<keyword evidence="2" id="KW-0812">Transmembrane</keyword>
<proteinExistence type="predicted"/>
<name>A0A5J4YIC6_PORPP</name>
<dbReference type="AlphaFoldDB" id="A0A5J4YIC6"/>
<dbReference type="PANTHER" id="PTHR37935">
    <property type="entry name" value="CHROMOSOME UNDETERMINED SCAFFOLD_14, WHOLE GENOME SHOTGUN SEQUENCE"/>
    <property type="match status" value="1"/>
</dbReference>
<keyword evidence="2" id="KW-0472">Membrane</keyword>
<keyword evidence="4" id="KW-1185">Reference proteome</keyword>
<dbReference type="Proteomes" id="UP000324585">
    <property type="component" value="Unassembled WGS sequence"/>
</dbReference>
<feature type="compositionally biased region" description="Polar residues" evidence="1">
    <location>
        <begin position="340"/>
        <end position="357"/>
    </location>
</feature>